<dbReference type="SUPFAM" id="SSF53649">
    <property type="entry name" value="Alkaline phosphatase-like"/>
    <property type="match status" value="1"/>
</dbReference>
<evidence type="ECO:0000256" key="2">
    <source>
        <dbReference type="ARBA" id="ARBA00022475"/>
    </source>
</evidence>
<keyword evidence="5 6" id="KW-0472">Membrane</keyword>
<dbReference type="Proteomes" id="UP001556709">
    <property type="component" value="Unassembled WGS sequence"/>
</dbReference>
<accession>A0ABV3TCQ4</accession>
<evidence type="ECO:0000313" key="8">
    <source>
        <dbReference type="EMBL" id="MEX0469410.1"/>
    </source>
</evidence>
<comment type="subcellular location">
    <subcellularLocation>
        <location evidence="1">Cell membrane</location>
        <topology evidence="1">Multi-pass membrane protein</topology>
    </subcellularLocation>
</comment>
<keyword evidence="4 6" id="KW-1133">Transmembrane helix</keyword>
<feature type="domain" description="Sulfatase N-terminal" evidence="7">
    <location>
        <begin position="278"/>
        <end position="458"/>
    </location>
</feature>
<feature type="transmembrane region" description="Helical" evidence="6">
    <location>
        <begin position="152"/>
        <end position="168"/>
    </location>
</feature>
<evidence type="ECO:0000256" key="3">
    <source>
        <dbReference type="ARBA" id="ARBA00022692"/>
    </source>
</evidence>
<dbReference type="Pfam" id="PF00884">
    <property type="entry name" value="Sulfatase"/>
    <property type="match status" value="1"/>
</dbReference>
<feature type="transmembrane region" description="Helical" evidence="6">
    <location>
        <begin position="12"/>
        <end position="33"/>
    </location>
</feature>
<comment type="caution">
    <text evidence="8">The sequence shown here is derived from an EMBL/GenBank/DDBJ whole genome shotgun (WGS) entry which is preliminary data.</text>
</comment>
<keyword evidence="3 6" id="KW-0812">Transmembrane</keyword>
<dbReference type="EMBL" id="JBAKFM010000003">
    <property type="protein sequence ID" value="MEX0469410.1"/>
    <property type="molecule type" value="Genomic_DNA"/>
</dbReference>
<name>A0ABV3TCQ4_9GAMM</name>
<keyword evidence="2" id="KW-1003">Cell membrane</keyword>
<dbReference type="PANTHER" id="PTHR47371">
    <property type="entry name" value="LIPOTEICHOIC ACID SYNTHASE"/>
    <property type="match status" value="1"/>
</dbReference>
<sequence>MDGLRNFIALQPIALAKSLFFIALVAAVGLLFAVEMQDFSLVFRGERRALQAILATLPLVWLYIALATVMARPLAAAIALLAGYVLSRMNEVKFAETGEPLVWSDISSTANLDVVLPYASALDVGAISLAITAVTVSVLYFRRRCLRSSRHYFLTAVLLTPLVLHAPLSRSVEPVAQPMEVVLSKMGIRYLSFDWSLNVRYNGLFWHVLHTGRIALPDAATEAEQKAYQQAAGRSADPPSSVDEVIVILCEACWHDTLHFTDNFQPLRDRGFQGFRAISPVYGGRTVNAAFELITGLPANGALNGVIYQGYIDYIRSSTDSYPAALVENGWSTRAAHNNWAAFWRRDVMLPRLGFEDFLSLEDMAAKEEVWARDRILYDAVFDSRGTVPGPAFFFLTSIYGHGPYGEEDDWGEAHFAYKMKRSIQDMTAFADRVLADNPDALILVLGDHKPSLGRYFHRHGILPRHYFLSVGESNRDYALGFHADPAVVGDVPAYVYHADAERRQALIEEMSGRPFYCLPEVLSRLYTGGSTPVLAYIRESGVCAQFEPGEYKKRSQAFPDWLYHQALFAPGERTDKRVSSGLNDLSD</sequence>
<evidence type="ECO:0000256" key="5">
    <source>
        <dbReference type="ARBA" id="ARBA00023136"/>
    </source>
</evidence>
<dbReference type="InterPro" id="IPR017850">
    <property type="entry name" value="Alkaline_phosphatase_core_sf"/>
</dbReference>
<feature type="transmembrane region" description="Helical" evidence="6">
    <location>
        <begin position="53"/>
        <end position="86"/>
    </location>
</feature>
<dbReference type="PANTHER" id="PTHR47371:SF3">
    <property type="entry name" value="PHOSPHOGLYCEROL TRANSFERASE I"/>
    <property type="match status" value="1"/>
</dbReference>
<evidence type="ECO:0000256" key="1">
    <source>
        <dbReference type="ARBA" id="ARBA00004651"/>
    </source>
</evidence>
<organism evidence="8 9">
    <name type="scientific">Spiribacter pallidus</name>
    <dbReference type="NCBI Taxonomy" id="1987936"/>
    <lineage>
        <taxon>Bacteria</taxon>
        <taxon>Pseudomonadati</taxon>
        <taxon>Pseudomonadota</taxon>
        <taxon>Gammaproteobacteria</taxon>
        <taxon>Chromatiales</taxon>
        <taxon>Ectothiorhodospiraceae</taxon>
        <taxon>Spiribacter</taxon>
    </lineage>
</organism>
<proteinExistence type="predicted"/>
<dbReference type="RefSeq" id="WP_367982593.1">
    <property type="nucleotide sequence ID" value="NZ_JBAKFO010000003.1"/>
</dbReference>
<evidence type="ECO:0000256" key="6">
    <source>
        <dbReference type="SAM" id="Phobius"/>
    </source>
</evidence>
<dbReference type="InterPro" id="IPR000917">
    <property type="entry name" value="Sulfatase_N"/>
</dbReference>
<gene>
    <name evidence="8" type="ORF">V6X73_06705</name>
</gene>
<protein>
    <submittedName>
        <fullName evidence="8">Sulfatase-like hydrolase/transferase</fullName>
    </submittedName>
</protein>
<reference evidence="8 9" key="1">
    <citation type="submission" date="2024-02" db="EMBL/GenBank/DDBJ databases">
        <title>New especies of Spiribacter isolated from saline water.</title>
        <authorList>
            <person name="Leon M.J."/>
            <person name="De La Haba R."/>
            <person name="Sanchez-Porro C."/>
            <person name="Ventosa A."/>
        </authorList>
    </citation>
    <scope>NUCLEOTIDE SEQUENCE [LARGE SCALE GENOMIC DNA]</scope>
    <source>
        <strain evidence="9">ag22IC6-390</strain>
    </source>
</reference>
<evidence type="ECO:0000313" key="9">
    <source>
        <dbReference type="Proteomes" id="UP001556709"/>
    </source>
</evidence>
<evidence type="ECO:0000259" key="7">
    <source>
        <dbReference type="Pfam" id="PF00884"/>
    </source>
</evidence>
<dbReference type="Gene3D" id="3.40.720.10">
    <property type="entry name" value="Alkaline Phosphatase, subunit A"/>
    <property type="match status" value="1"/>
</dbReference>
<evidence type="ECO:0000256" key="4">
    <source>
        <dbReference type="ARBA" id="ARBA00022989"/>
    </source>
</evidence>
<keyword evidence="9" id="KW-1185">Reference proteome</keyword>
<dbReference type="InterPro" id="IPR050448">
    <property type="entry name" value="OpgB/LTA_synthase_biosynth"/>
</dbReference>
<feature type="transmembrane region" description="Helical" evidence="6">
    <location>
        <begin position="118"/>
        <end position="140"/>
    </location>
</feature>